<keyword evidence="1" id="KW-0238">DNA-binding</keyword>
<proteinExistence type="predicted"/>
<dbReference type="OrthoDB" id="2448325at2759"/>
<accession>A0A197JBW6</accession>
<dbReference type="SUPFAM" id="SSF48695">
    <property type="entry name" value="Multiheme cytochromes"/>
    <property type="match status" value="1"/>
</dbReference>
<dbReference type="EMBL" id="KV442319">
    <property type="protein sequence ID" value="OAQ22001.1"/>
    <property type="molecule type" value="Genomic_DNA"/>
</dbReference>
<evidence type="ECO:0000313" key="4">
    <source>
        <dbReference type="Proteomes" id="UP000078512"/>
    </source>
</evidence>
<feature type="domain" description="Cas12f1-like TNB" evidence="2">
    <location>
        <begin position="169"/>
        <end position="234"/>
    </location>
</feature>
<gene>
    <name evidence="3" type="ORF">K457DRAFT_143630</name>
</gene>
<evidence type="ECO:0000313" key="3">
    <source>
        <dbReference type="EMBL" id="OAQ22001.1"/>
    </source>
</evidence>
<dbReference type="InterPro" id="IPR010095">
    <property type="entry name" value="Cas12f1-like_TNB"/>
</dbReference>
<dbReference type="GO" id="GO:0003677">
    <property type="term" value="F:DNA binding"/>
    <property type="evidence" value="ECO:0007669"/>
    <property type="project" value="UniProtKB-KW"/>
</dbReference>
<dbReference type="AlphaFoldDB" id="A0A197JBW6"/>
<dbReference type="Pfam" id="PF07282">
    <property type="entry name" value="Cas12f1-like_TNB"/>
    <property type="match status" value="1"/>
</dbReference>
<organism evidence="3 4">
    <name type="scientific">Linnemannia elongata AG-77</name>
    <dbReference type="NCBI Taxonomy" id="1314771"/>
    <lineage>
        <taxon>Eukaryota</taxon>
        <taxon>Fungi</taxon>
        <taxon>Fungi incertae sedis</taxon>
        <taxon>Mucoromycota</taxon>
        <taxon>Mortierellomycotina</taxon>
        <taxon>Mortierellomycetes</taxon>
        <taxon>Mortierellales</taxon>
        <taxon>Mortierellaceae</taxon>
        <taxon>Linnemannia</taxon>
    </lineage>
</organism>
<protein>
    <recommendedName>
        <fullName evidence="2">Cas12f1-like TNB domain-containing protein</fullName>
    </recommendedName>
</protein>
<dbReference type="InterPro" id="IPR036280">
    <property type="entry name" value="Multihaem_cyt_sf"/>
</dbReference>
<reference evidence="3 4" key="1">
    <citation type="submission" date="2016-05" db="EMBL/GenBank/DDBJ databases">
        <title>Genome sequencing reveals origins of a unique bacterial endosymbiosis in the earliest lineages of terrestrial Fungi.</title>
        <authorList>
            <consortium name="DOE Joint Genome Institute"/>
            <person name="Uehling J."/>
            <person name="Gryganskyi A."/>
            <person name="Hameed K."/>
            <person name="Tschaplinski T."/>
            <person name="Misztal P."/>
            <person name="Wu S."/>
            <person name="Desiro A."/>
            <person name="Vande Pol N."/>
            <person name="Du Z.-Y."/>
            <person name="Zienkiewicz A."/>
            <person name="Zienkiewicz K."/>
            <person name="Morin E."/>
            <person name="Tisserant E."/>
            <person name="Splivallo R."/>
            <person name="Hainaut M."/>
            <person name="Henrissat B."/>
            <person name="Ohm R."/>
            <person name="Kuo A."/>
            <person name="Yan J."/>
            <person name="Lipzen A."/>
            <person name="Nolan M."/>
            <person name="Labutti K."/>
            <person name="Barry K."/>
            <person name="Goldstein A."/>
            <person name="Labbe J."/>
            <person name="Schadt C."/>
            <person name="Tuskan G."/>
            <person name="Grigoriev I."/>
            <person name="Martin F."/>
            <person name="Vilgalys R."/>
            <person name="Bonito G."/>
        </authorList>
    </citation>
    <scope>NUCLEOTIDE SEQUENCE [LARGE SCALE GENOMIC DNA]</scope>
    <source>
        <strain evidence="3 4">AG-77</strain>
    </source>
</reference>
<name>A0A197JBW6_9FUNG</name>
<evidence type="ECO:0000256" key="1">
    <source>
        <dbReference type="ARBA" id="ARBA00023125"/>
    </source>
</evidence>
<evidence type="ECO:0000259" key="2">
    <source>
        <dbReference type="Pfam" id="PF07282"/>
    </source>
</evidence>
<sequence>MDPGLANTITAVILDSRSPNRVRNLAISSASQKEPERHYRRGLNAAKLKRGIHRLENSILPVEFPQFPDTGDGWVNWLSLQDSIHRNCVTELLVYKRLRAFYGSIMFKVKNRSLKLAQSATLNKAVGAVIRSCGIKGKWREEDEGVRPLFVAGDGNFTSRPGRPIRHLQFFKRLKTKLEALGFVIVSVDEYFTSKSCCQCHTKSEDHVTMDRRSIQCTQCNRARDRDHNGAHNMARAALQWMTDFSWPQELCRPTPPPQH</sequence>
<keyword evidence="4" id="KW-1185">Reference proteome</keyword>
<dbReference type="Proteomes" id="UP000078512">
    <property type="component" value="Unassembled WGS sequence"/>
</dbReference>